<organism evidence="3 4">
    <name type="scientific">Rossellomorea aquimaris</name>
    <dbReference type="NCBI Taxonomy" id="189382"/>
    <lineage>
        <taxon>Bacteria</taxon>
        <taxon>Bacillati</taxon>
        <taxon>Bacillota</taxon>
        <taxon>Bacilli</taxon>
        <taxon>Bacillales</taxon>
        <taxon>Bacillaceae</taxon>
        <taxon>Rossellomorea</taxon>
    </lineage>
</organism>
<reference evidence="3 4" key="1">
    <citation type="submission" date="2018-06" db="EMBL/GenBank/DDBJ databases">
        <title>Freshwater and sediment microbial communities from various areas in North America, analyzing microbe dynamics in response to fracking.</title>
        <authorList>
            <person name="Lamendella R."/>
        </authorList>
    </citation>
    <scope>NUCLEOTIDE SEQUENCE [LARGE SCALE GENOMIC DNA]</scope>
    <source>
        <strain evidence="3 4">97B</strain>
    </source>
</reference>
<dbReference type="PANTHER" id="PTHR31088">
    <property type="entry name" value="MEMBRANE-ASSOCIATED PROTEIN VIPP1, CHLOROPLASTIC"/>
    <property type="match status" value="1"/>
</dbReference>
<dbReference type="Pfam" id="PF04012">
    <property type="entry name" value="PspA_IM30"/>
    <property type="match status" value="1"/>
</dbReference>
<sequence>MANLIQRIKNTVMSDLHEALDKKEKKNPIAVLNHYLRQCEQEVEKVSKLVERQYLLKEEFQKEYQQASALADKRKYQAEVASKANEEGLYEFALQEQKYYEERAVRIQDSKLKATKELEELERKYEEMKHKLKDMYIKRMELMGRENIARAHNKVNSVLESSSGYNSQAFSKFDEIETYLDHLEHGVNSSYYRNTIDAKIAKLEKEVKKEETEAIPS</sequence>
<dbReference type="EMBL" id="QNRJ01000003">
    <property type="protein sequence ID" value="RBP06063.1"/>
    <property type="molecule type" value="Genomic_DNA"/>
</dbReference>
<gene>
    <name evidence="3" type="ORF">DET59_103192</name>
</gene>
<evidence type="ECO:0000256" key="1">
    <source>
        <dbReference type="ARBA" id="ARBA00043985"/>
    </source>
</evidence>
<keyword evidence="2" id="KW-0175">Coiled coil</keyword>
<evidence type="ECO:0000313" key="3">
    <source>
        <dbReference type="EMBL" id="RBP06063.1"/>
    </source>
</evidence>
<dbReference type="InterPro" id="IPR007157">
    <property type="entry name" value="PspA_VIPP1"/>
</dbReference>
<comment type="caution">
    <text evidence="3">The sequence shown here is derived from an EMBL/GenBank/DDBJ whole genome shotgun (WGS) entry which is preliminary data.</text>
</comment>
<comment type="similarity">
    <text evidence="1">Belongs to the PspA/Vipp/IM30 family.</text>
</comment>
<dbReference type="OrthoDB" id="2366053at2"/>
<accession>A0A366EUH7</accession>
<feature type="coiled-coil region" evidence="2">
    <location>
        <begin position="104"/>
        <end position="138"/>
    </location>
</feature>
<dbReference type="PANTHER" id="PTHR31088:SF6">
    <property type="entry name" value="PHAGE SHOCK PROTEIN A"/>
    <property type="match status" value="1"/>
</dbReference>
<name>A0A366EUH7_9BACI</name>
<evidence type="ECO:0000313" key="4">
    <source>
        <dbReference type="Proteomes" id="UP000252118"/>
    </source>
</evidence>
<protein>
    <submittedName>
        <fullName evidence="3">Phage shock protein A (PspA) family protein</fullName>
    </submittedName>
</protein>
<dbReference type="AlphaFoldDB" id="A0A366EUH7"/>
<proteinExistence type="inferred from homology"/>
<dbReference type="Proteomes" id="UP000252118">
    <property type="component" value="Unassembled WGS sequence"/>
</dbReference>
<evidence type="ECO:0000256" key="2">
    <source>
        <dbReference type="SAM" id="Coils"/>
    </source>
</evidence>
<dbReference type="RefSeq" id="WP_113968631.1">
    <property type="nucleotide sequence ID" value="NZ_QNRJ01000003.1"/>
</dbReference>